<dbReference type="InterPro" id="IPR041231">
    <property type="entry name" value="FlgA_N"/>
</dbReference>
<comment type="function">
    <text evidence="1">Involved in the assembly process of the P-ring formation. It may associate with FlgF on the rod constituting a structure essential for the P-ring assembly or may act as a modulator protein for the P-ring assembly.</text>
</comment>
<dbReference type="Proteomes" id="UP000198290">
    <property type="component" value="Chromosome"/>
</dbReference>
<dbReference type="CDD" id="cd11614">
    <property type="entry name" value="SAF_CpaB_FlgA_like"/>
    <property type="match status" value="1"/>
</dbReference>
<feature type="signal peptide" evidence="1">
    <location>
        <begin position="1"/>
        <end position="18"/>
    </location>
</feature>
<reference evidence="4 5" key="2">
    <citation type="journal article" date="2017" name="Genome Announc.">
        <title>Draft genome sequence of Aquitalea magnusonii strain H3, a plant growth-promoting bacterium of duckweed Lemna minor.</title>
        <authorList>
            <person name="Ishizawa H."/>
            <person name="Kuroda M."/>
            <person name="Ike M."/>
        </authorList>
    </citation>
    <scope>NUCLEOTIDE SEQUENCE [LARGE SCALE GENOMIC DNA]</scope>
    <source>
        <strain evidence="4 5">H3</strain>
    </source>
</reference>
<keyword evidence="1" id="KW-0574">Periplasm</keyword>
<dbReference type="KEGG" id="amah:DLM_0187"/>
<dbReference type="Gene3D" id="3.90.1210.10">
    <property type="entry name" value="Antifreeze-like/N-acetylneuraminic acid synthase C-terminal domain"/>
    <property type="match status" value="1"/>
</dbReference>
<dbReference type="Pfam" id="PF17656">
    <property type="entry name" value="ChapFlgA_N"/>
    <property type="match status" value="1"/>
</dbReference>
<reference evidence="5" key="3">
    <citation type="journal article" date="2017" name="Plant Physiol. Biochem.">
        <title>Differential oxidative and antioxidative response of duckweed Lemna minor toward plant growth promoting/inhibiting bacteria.</title>
        <authorList>
            <person name="Ishizawa H."/>
            <person name="Kuroda M."/>
            <person name="Morikawa M."/>
            <person name="Ike M."/>
        </authorList>
    </citation>
    <scope>NUCLEOTIDE SEQUENCE [LARGE SCALE GENOMIC DNA]</scope>
    <source>
        <strain evidence="5">H3</strain>
    </source>
</reference>
<keyword evidence="1" id="KW-1005">Bacterial flagellum biogenesis</keyword>
<dbReference type="PANTHER" id="PTHR36307:SF1">
    <property type="entry name" value="FLAGELLA BASAL BODY P-RING FORMATION PROTEIN FLGA"/>
    <property type="match status" value="1"/>
</dbReference>
<keyword evidence="4" id="KW-0282">Flagellum</keyword>
<dbReference type="AlphaFoldDB" id="A0A3G9G720"/>
<dbReference type="EMBL" id="AP018823">
    <property type="protein sequence ID" value="BBF83870.1"/>
    <property type="molecule type" value="Genomic_DNA"/>
</dbReference>
<organism evidence="4 5">
    <name type="scientific">Aquitalea magnusonii</name>
    <dbReference type="NCBI Taxonomy" id="332411"/>
    <lineage>
        <taxon>Bacteria</taxon>
        <taxon>Pseudomonadati</taxon>
        <taxon>Pseudomonadota</taxon>
        <taxon>Betaproteobacteria</taxon>
        <taxon>Neisseriales</taxon>
        <taxon>Chromobacteriaceae</taxon>
        <taxon>Aquitalea</taxon>
    </lineage>
</organism>
<dbReference type="STRING" id="332411.VI06_04005"/>
<dbReference type="GO" id="GO:0042597">
    <property type="term" value="C:periplasmic space"/>
    <property type="evidence" value="ECO:0007669"/>
    <property type="project" value="UniProtKB-SubCell"/>
</dbReference>
<keyword evidence="4" id="KW-0969">Cilium</keyword>
<evidence type="ECO:0000259" key="3">
    <source>
        <dbReference type="Pfam" id="PF17656"/>
    </source>
</evidence>
<feature type="domain" description="Flagella basal body P-ring formation protein FlgA SAF" evidence="2">
    <location>
        <begin position="103"/>
        <end position="221"/>
    </location>
</feature>
<evidence type="ECO:0000313" key="5">
    <source>
        <dbReference type="Proteomes" id="UP000198290"/>
    </source>
</evidence>
<dbReference type="InterPro" id="IPR039246">
    <property type="entry name" value="Flagellar_FlgA"/>
</dbReference>
<evidence type="ECO:0000256" key="1">
    <source>
        <dbReference type="RuleBase" id="RU362063"/>
    </source>
</evidence>
<reference evidence="5" key="1">
    <citation type="journal article" date="2017" name="Biotechnol. Biofuels">
        <title>Evaluation of environmental bacterial communities as a factor affecting the growth of duckweed Lemna minor.</title>
        <authorList>
            <person name="Ishizawa H."/>
            <person name="Kuroda M."/>
            <person name="Morikawa M."/>
            <person name="Ike M."/>
        </authorList>
    </citation>
    <scope>NUCLEOTIDE SEQUENCE [LARGE SCALE GENOMIC DNA]</scope>
    <source>
        <strain evidence="5">H3</strain>
    </source>
</reference>
<evidence type="ECO:0000259" key="2">
    <source>
        <dbReference type="Pfam" id="PF13144"/>
    </source>
</evidence>
<dbReference type="NCBIfam" id="TIGR03170">
    <property type="entry name" value="flgA_cterm"/>
    <property type="match status" value="1"/>
</dbReference>
<dbReference type="InterPro" id="IPR017585">
    <property type="entry name" value="SAF_FlgA"/>
</dbReference>
<comment type="subcellular location">
    <subcellularLocation>
        <location evidence="1">Periplasm</location>
    </subcellularLocation>
</comment>
<sequence>MKFSPLMLAWLLPGLAQAAASQDMAALEKLADRFMQQEMAPRQATYKLGKLDRRLVLSACASPRVDWSNTAQTTGNTALVIVCPDSGWSIRLPVSINEKQLGVVLTRSVSAGEVLQQGDVKLVEVANPAMARNVLSNLDLAVGQSMRSGAPAGSWLRSFMVHAPYLVRAGQPVKVEAGGEGFRVLSEGIANGNAAIGDAVSVRLNSGRVIRGVVLPDGTVSLSY</sequence>
<comment type="similarity">
    <text evidence="1">Belongs to the FlgA family.</text>
</comment>
<proteinExistence type="inferred from homology"/>
<keyword evidence="1" id="KW-0732">Signal</keyword>
<accession>A0A3G9G720</accession>
<keyword evidence="5" id="KW-1185">Reference proteome</keyword>
<feature type="chain" id="PRO_5017853452" description="Flagella basal body P-ring formation protein FlgA" evidence="1">
    <location>
        <begin position="19"/>
        <end position="224"/>
    </location>
</feature>
<gene>
    <name evidence="4" type="ORF">DLM_0187</name>
</gene>
<name>A0A3G9G720_9NEIS</name>
<evidence type="ECO:0000313" key="4">
    <source>
        <dbReference type="EMBL" id="BBF83870.1"/>
    </source>
</evidence>
<feature type="domain" description="FlgA N-terminal" evidence="3">
    <location>
        <begin position="27"/>
        <end position="97"/>
    </location>
</feature>
<dbReference type="Gene3D" id="2.30.30.760">
    <property type="match status" value="1"/>
</dbReference>
<dbReference type="GO" id="GO:0044780">
    <property type="term" value="P:bacterial-type flagellum assembly"/>
    <property type="evidence" value="ECO:0007669"/>
    <property type="project" value="InterPro"/>
</dbReference>
<keyword evidence="4" id="KW-0966">Cell projection</keyword>
<dbReference type="Pfam" id="PF13144">
    <property type="entry name" value="ChapFlgA"/>
    <property type="match status" value="1"/>
</dbReference>
<protein>
    <recommendedName>
        <fullName evidence="1">Flagella basal body P-ring formation protein FlgA</fullName>
    </recommendedName>
</protein>
<dbReference type="PANTHER" id="PTHR36307">
    <property type="entry name" value="FLAGELLA BASAL BODY P-RING FORMATION PROTEIN FLGA"/>
    <property type="match status" value="1"/>
</dbReference>
<dbReference type="RefSeq" id="WP_231959969.1">
    <property type="nucleotide sequence ID" value="NZ_AP018823.1"/>
</dbReference>